<feature type="compositionally biased region" description="Acidic residues" evidence="1">
    <location>
        <begin position="1"/>
        <end position="12"/>
    </location>
</feature>
<dbReference type="EMBL" id="VSRR010000587">
    <property type="protein sequence ID" value="MPC17414.1"/>
    <property type="molecule type" value="Genomic_DNA"/>
</dbReference>
<reference evidence="2 3" key="1">
    <citation type="submission" date="2019-05" db="EMBL/GenBank/DDBJ databases">
        <title>Another draft genome of Portunus trituberculatus and its Hox gene families provides insights of decapod evolution.</title>
        <authorList>
            <person name="Jeong J.-H."/>
            <person name="Song I."/>
            <person name="Kim S."/>
            <person name="Choi T."/>
            <person name="Kim D."/>
            <person name="Ryu S."/>
            <person name="Kim W."/>
        </authorList>
    </citation>
    <scope>NUCLEOTIDE SEQUENCE [LARGE SCALE GENOMIC DNA]</scope>
    <source>
        <tissue evidence="2">Muscle</tissue>
    </source>
</reference>
<proteinExistence type="predicted"/>
<keyword evidence="3" id="KW-1185">Reference proteome</keyword>
<feature type="compositionally biased region" description="Polar residues" evidence="1">
    <location>
        <begin position="50"/>
        <end position="60"/>
    </location>
</feature>
<evidence type="ECO:0000256" key="1">
    <source>
        <dbReference type="SAM" id="MobiDB-lite"/>
    </source>
</evidence>
<sequence length="87" mass="9311">MSSDMSDDDSIDDKDYVQLSESTDRSGWLGTPLHMRRRGSVGDNKMRSATDANEQSTALPPTSCGISPATPPTAHPSTSCSSPPIHY</sequence>
<evidence type="ECO:0000313" key="3">
    <source>
        <dbReference type="Proteomes" id="UP000324222"/>
    </source>
</evidence>
<dbReference type="Proteomes" id="UP000324222">
    <property type="component" value="Unassembled WGS sequence"/>
</dbReference>
<organism evidence="2 3">
    <name type="scientific">Portunus trituberculatus</name>
    <name type="common">Swimming crab</name>
    <name type="synonym">Neptunus trituberculatus</name>
    <dbReference type="NCBI Taxonomy" id="210409"/>
    <lineage>
        <taxon>Eukaryota</taxon>
        <taxon>Metazoa</taxon>
        <taxon>Ecdysozoa</taxon>
        <taxon>Arthropoda</taxon>
        <taxon>Crustacea</taxon>
        <taxon>Multicrustacea</taxon>
        <taxon>Malacostraca</taxon>
        <taxon>Eumalacostraca</taxon>
        <taxon>Eucarida</taxon>
        <taxon>Decapoda</taxon>
        <taxon>Pleocyemata</taxon>
        <taxon>Brachyura</taxon>
        <taxon>Eubrachyura</taxon>
        <taxon>Portunoidea</taxon>
        <taxon>Portunidae</taxon>
        <taxon>Portuninae</taxon>
        <taxon>Portunus</taxon>
    </lineage>
</organism>
<feature type="compositionally biased region" description="Low complexity" evidence="1">
    <location>
        <begin position="75"/>
        <end position="87"/>
    </location>
</feature>
<feature type="region of interest" description="Disordered" evidence="1">
    <location>
        <begin position="1"/>
        <end position="87"/>
    </location>
</feature>
<comment type="caution">
    <text evidence="2">The sequence shown here is derived from an EMBL/GenBank/DDBJ whole genome shotgun (WGS) entry which is preliminary data.</text>
</comment>
<name>A0A5B7D819_PORTR</name>
<gene>
    <name evidence="2" type="ORF">E2C01_010270</name>
</gene>
<evidence type="ECO:0000313" key="2">
    <source>
        <dbReference type="EMBL" id="MPC17414.1"/>
    </source>
</evidence>
<dbReference type="AlphaFoldDB" id="A0A5B7D819"/>
<protein>
    <submittedName>
        <fullName evidence="2">Uncharacterized protein</fullName>
    </submittedName>
</protein>
<accession>A0A5B7D819</accession>